<gene>
    <name evidence="2" type="ORF">HMPREF9470_01217</name>
</gene>
<dbReference type="GO" id="GO:0016747">
    <property type="term" value="F:acyltransferase activity, transferring groups other than amino-acyl groups"/>
    <property type="evidence" value="ECO:0007669"/>
    <property type="project" value="InterPro"/>
</dbReference>
<dbReference type="GeneID" id="93164663"/>
<organism evidence="2 3">
    <name type="scientific">[Clostridium] citroniae WAL-19142</name>
    <dbReference type="NCBI Taxonomy" id="742734"/>
    <lineage>
        <taxon>Bacteria</taxon>
        <taxon>Bacillati</taxon>
        <taxon>Bacillota</taxon>
        <taxon>Clostridia</taxon>
        <taxon>Lachnospirales</taxon>
        <taxon>Lachnospiraceae</taxon>
        <taxon>Enterocloster</taxon>
    </lineage>
</organism>
<sequence>MIIKLTDPEQAGDIFAHWDETIIWSCLQNIMGDIYAVYNGKSQETPGSAMAFLGDFCFLAGVPSRELVMFRPDGCGPYIIMVPQNDGWAQLIWDCHRDNAKRITRYAIKKEQDVFDKEKLHRAVSSLRPGFSLKMMDEELYHLCRSREWSRDLVSQYADYEMYRKLGIGVVALKNGQPVSGASSYATYRGGIEIEIDTKEEYRRKGLAYACGAKLILECLEQNLYPSWDAHNMWSVALAEKLGYHYDHEYTAFELYTDESAPIFAWDVLNSYK</sequence>
<dbReference type="InterPro" id="IPR000182">
    <property type="entry name" value="GNAT_dom"/>
</dbReference>
<dbReference type="Proteomes" id="UP000037392">
    <property type="component" value="Unassembled WGS sequence"/>
</dbReference>
<name>A0A0J9CC29_9FIRM</name>
<accession>A0A0J9CC29</accession>
<reference evidence="2 3" key="1">
    <citation type="submission" date="2011-04" db="EMBL/GenBank/DDBJ databases">
        <title>The Genome Sequence of Clostridium citroniae WAL-19142.</title>
        <authorList>
            <consortium name="The Broad Institute Genome Sequencing Platform"/>
            <person name="Earl A."/>
            <person name="Ward D."/>
            <person name="Feldgarden M."/>
            <person name="Gevers D."/>
            <person name="Warren Y.A."/>
            <person name="Tyrrell K.L."/>
            <person name="Citron D.M."/>
            <person name="Goldstein E.J."/>
            <person name="Daigneault M."/>
            <person name="Allen-Vercoe E."/>
            <person name="Young S.K."/>
            <person name="Zeng Q."/>
            <person name="Gargeya S."/>
            <person name="Fitzgerald M."/>
            <person name="Haas B."/>
            <person name="Abouelleil A."/>
            <person name="Alvarado L."/>
            <person name="Arachchi H.M."/>
            <person name="Berlin A."/>
            <person name="Brown A."/>
            <person name="Chapman S.B."/>
            <person name="Chen Z."/>
            <person name="Dunbar C."/>
            <person name="Freedman E."/>
            <person name="Gearin G."/>
            <person name="Gellesch M."/>
            <person name="Goldberg J."/>
            <person name="Griggs A."/>
            <person name="Gujja S."/>
            <person name="Heilman E.R."/>
            <person name="Heiman D."/>
            <person name="Howarth C."/>
            <person name="Larson L."/>
            <person name="Lui A."/>
            <person name="MacDonald P.J."/>
            <person name="Mehta T."/>
            <person name="Montmayeur A."/>
            <person name="Murphy C."/>
            <person name="Neiman D."/>
            <person name="Pearson M."/>
            <person name="Priest M."/>
            <person name="Roberts A."/>
            <person name="Saif S."/>
            <person name="Shea T."/>
            <person name="Shenoy N."/>
            <person name="Sisk P."/>
            <person name="Stolte C."/>
            <person name="Sykes S."/>
            <person name="White J."/>
            <person name="Yandava C."/>
            <person name="Wortman J."/>
            <person name="Nusbaum C."/>
            <person name="Birren B."/>
        </authorList>
    </citation>
    <scope>NUCLEOTIDE SEQUENCE [LARGE SCALE GENOMIC DNA]</scope>
    <source>
        <strain evidence="2 3">WAL-19142</strain>
    </source>
</reference>
<dbReference type="InterPro" id="IPR042573">
    <property type="entry name" value="GNAT_acetyltra_N"/>
</dbReference>
<dbReference type="InterPro" id="IPR027365">
    <property type="entry name" value="GNAT_acetyltra_YdfB-like"/>
</dbReference>
<evidence type="ECO:0000313" key="2">
    <source>
        <dbReference type="EMBL" id="KMW22682.1"/>
    </source>
</evidence>
<dbReference type="OrthoDB" id="7054616at2"/>
<dbReference type="Gene3D" id="3.40.630.30">
    <property type="match status" value="1"/>
</dbReference>
<dbReference type="PROSITE" id="PS51186">
    <property type="entry name" value="GNAT"/>
    <property type="match status" value="1"/>
</dbReference>
<dbReference type="Gene3D" id="3.40.630.110">
    <property type="entry name" value="GNAT acetyltransferase-like"/>
    <property type="match status" value="1"/>
</dbReference>
<dbReference type="EMBL" id="ADLK01000008">
    <property type="protein sequence ID" value="KMW22682.1"/>
    <property type="molecule type" value="Genomic_DNA"/>
</dbReference>
<comment type="caution">
    <text evidence="2">The sequence shown here is derived from an EMBL/GenBank/DDBJ whole genome shotgun (WGS) entry which is preliminary data.</text>
</comment>
<dbReference type="PANTHER" id="PTHR31143">
    <property type="match status" value="1"/>
</dbReference>
<evidence type="ECO:0000259" key="1">
    <source>
        <dbReference type="PROSITE" id="PS51186"/>
    </source>
</evidence>
<proteinExistence type="predicted"/>
<dbReference type="Pfam" id="PF12746">
    <property type="entry name" value="GNAT_acetyltran"/>
    <property type="match status" value="1"/>
</dbReference>
<protein>
    <recommendedName>
        <fullName evidence="1">N-acetyltransferase domain-containing protein</fullName>
    </recommendedName>
</protein>
<dbReference type="AlphaFoldDB" id="A0A0J9CC29"/>
<dbReference type="PATRIC" id="fig|742734.4.peg.1308"/>
<dbReference type="RefSeq" id="WP_045093811.1">
    <property type="nucleotide sequence ID" value="NZ_KQ235876.1"/>
</dbReference>
<feature type="domain" description="N-acetyltransferase" evidence="1">
    <location>
        <begin position="131"/>
        <end position="262"/>
    </location>
</feature>
<dbReference type="InterPro" id="IPR016181">
    <property type="entry name" value="Acyl_CoA_acyltransferase"/>
</dbReference>
<dbReference type="SUPFAM" id="SSF55729">
    <property type="entry name" value="Acyl-CoA N-acyltransferases (Nat)"/>
    <property type="match status" value="1"/>
</dbReference>
<evidence type="ECO:0000313" key="3">
    <source>
        <dbReference type="Proteomes" id="UP000037392"/>
    </source>
</evidence>
<dbReference type="PANTHER" id="PTHR31143:SF2">
    <property type="entry name" value="FR47-LIKE DOMAIN-CONTAINING PROTEIN-RELATED"/>
    <property type="match status" value="1"/>
</dbReference>